<proteinExistence type="predicted"/>
<reference evidence="1" key="1">
    <citation type="submission" date="2024-05" db="EMBL/GenBank/DDBJ databases">
        <authorList>
            <person name="Luo Y.-C."/>
            <person name="Nicholds J."/>
            <person name="Mortimer T."/>
            <person name="Maboni G."/>
        </authorList>
    </citation>
    <scope>NUCLEOTIDE SEQUENCE</scope>
    <source>
        <strain evidence="1">150221</strain>
    </source>
</reference>
<organism evidence="1">
    <name type="scientific">Castellaniella ginsengisoli</name>
    <dbReference type="NCBI Taxonomy" id="546114"/>
    <lineage>
        <taxon>Bacteria</taxon>
        <taxon>Pseudomonadati</taxon>
        <taxon>Pseudomonadota</taxon>
        <taxon>Betaproteobacteria</taxon>
        <taxon>Burkholderiales</taxon>
        <taxon>Alcaligenaceae</taxon>
        <taxon>Castellaniella</taxon>
    </lineage>
</organism>
<dbReference type="EMBL" id="CP158257">
    <property type="protein sequence ID" value="XDJ55431.1"/>
    <property type="molecule type" value="Genomic_DNA"/>
</dbReference>
<dbReference type="Gene3D" id="1.10.10.60">
    <property type="entry name" value="Homeodomain-like"/>
    <property type="match status" value="1"/>
</dbReference>
<protein>
    <submittedName>
        <fullName evidence="1">Helix-turn-helix domain-containing protein</fullName>
    </submittedName>
</protein>
<sequence length="63" mass="7073">MNAITAMVAQMQRARANRPKGDALRSEIARLTRTGTSQREIAHRLGVSRTYVYGVLKDAREQT</sequence>
<gene>
    <name evidence="1" type="ORF">ABRZ00_12950</name>
</gene>
<name>A0AB39DNI9_9BURK</name>
<accession>A0AB39DNI9</accession>
<dbReference type="InterPro" id="IPR009057">
    <property type="entry name" value="Homeodomain-like_sf"/>
</dbReference>
<dbReference type="AlphaFoldDB" id="A0AB39DNI9"/>
<dbReference type="KEGG" id="cgin:ABRZ00_12950"/>
<evidence type="ECO:0000313" key="1">
    <source>
        <dbReference type="EMBL" id="XDJ55431.1"/>
    </source>
</evidence>
<dbReference type="RefSeq" id="WP_368647762.1">
    <property type="nucleotide sequence ID" value="NZ_CP158257.1"/>
</dbReference>
<dbReference type="SUPFAM" id="SSF46689">
    <property type="entry name" value="Homeodomain-like"/>
    <property type="match status" value="1"/>
</dbReference>
<dbReference type="GeneID" id="93068458"/>